<dbReference type="InterPro" id="IPR049166">
    <property type="entry name" value="GH39_cat"/>
</dbReference>
<keyword evidence="2" id="KW-0378">Hydrolase</keyword>
<evidence type="ECO:0000313" key="7">
    <source>
        <dbReference type="Proteomes" id="UP000050509"/>
    </source>
</evidence>
<dbReference type="PRINTS" id="PR00745">
    <property type="entry name" value="GLHYDRLASE39"/>
</dbReference>
<evidence type="ECO:0000256" key="2">
    <source>
        <dbReference type="ARBA" id="ARBA00022801"/>
    </source>
</evidence>
<protein>
    <recommendedName>
        <fullName evidence="5">Glycosyl hydrolases family 39 N-terminal catalytic domain-containing protein</fullName>
    </recommendedName>
</protein>
<sequence>MSSPQTAQVRVDASAWQGELAHSWNYIGYDEINYTTTPEGEELLAKFMAMQEKPYFVRPHHLFCTGNGHGIPKWGSTNAYLEDDDGTPIYDWTIVDQVFDTMLKYRCKPFVELGFMPQDLADPAHYDIGADAWSAQQYRATGWAAPPKDYQKWYDLVHALVQHCQQRYGENEIATWYWELWNEPDIFYWRGTPEEFNKLYDYTAAAVRAASPSARVGGPATTNPGPSSRAAAYLEGFLEHCANGRNAYTGGTGAPLDFISFHVKGGGYRADPRHRKQNPPSVKQVLRDTANGYAIISKYPQFQGLECILSEIDPDGWAAGGAHDNANLNFRNTEYYASFTAAAFDKVSRFAKQNGWDLRLLTWAFLFVGERCFEGTRVFSTQGIDKAIMNLFRMYAQIGTQQVAFESSAAKNPLDYADMNGRGEKPDIAGFAALSGSKRLDVLVYNHHDDWDMRGEYTVELEVAGLPFAGKSVTVTHQRIDAEHSNAYAEWVRQGRPNYPAPGQRAAIKARDGLELLEAPRTVEATSSTLRLSFTLPVHGISLLTLTAAE</sequence>
<feature type="domain" description="Glycosyl hydrolases family 39 N-terminal catalytic" evidence="5">
    <location>
        <begin position="10"/>
        <end position="507"/>
    </location>
</feature>
<organism evidence="6 7">
    <name type="scientific">Kouleothrix aurantiaca</name>
    <dbReference type="NCBI Taxonomy" id="186479"/>
    <lineage>
        <taxon>Bacteria</taxon>
        <taxon>Bacillati</taxon>
        <taxon>Chloroflexota</taxon>
        <taxon>Chloroflexia</taxon>
        <taxon>Chloroflexales</taxon>
        <taxon>Roseiflexineae</taxon>
        <taxon>Roseiflexaceae</taxon>
        <taxon>Kouleothrix</taxon>
    </lineage>
</organism>
<dbReference type="EMBL" id="LJCR01000035">
    <property type="protein sequence ID" value="KPV54594.1"/>
    <property type="molecule type" value="Genomic_DNA"/>
</dbReference>
<comment type="caution">
    <text evidence="6">The sequence shown here is derived from an EMBL/GenBank/DDBJ whole genome shotgun (WGS) entry which is preliminary data.</text>
</comment>
<evidence type="ECO:0000256" key="3">
    <source>
        <dbReference type="ARBA" id="ARBA00023295"/>
    </source>
</evidence>
<dbReference type="Gene3D" id="2.60.40.1500">
    <property type="entry name" value="Glycosyl hydrolase domain, family 39"/>
    <property type="match status" value="1"/>
</dbReference>
<dbReference type="Gene3D" id="3.20.20.80">
    <property type="entry name" value="Glycosidases"/>
    <property type="match status" value="1"/>
</dbReference>
<proteinExistence type="inferred from homology"/>
<keyword evidence="3" id="KW-0326">Glycosidase</keyword>
<evidence type="ECO:0000259" key="5">
    <source>
        <dbReference type="Pfam" id="PF01229"/>
    </source>
</evidence>
<dbReference type="InterPro" id="IPR017853">
    <property type="entry name" value="GH"/>
</dbReference>
<comment type="similarity">
    <text evidence="1">Belongs to the glycosyl hydrolase 39 family.</text>
</comment>
<evidence type="ECO:0000313" key="6">
    <source>
        <dbReference type="EMBL" id="KPV54594.1"/>
    </source>
</evidence>
<dbReference type="GO" id="GO:0005975">
    <property type="term" value="P:carbohydrate metabolic process"/>
    <property type="evidence" value="ECO:0007669"/>
    <property type="project" value="InterPro"/>
</dbReference>
<dbReference type="InterPro" id="IPR000514">
    <property type="entry name" value="Glyco_hydro_39"/>
</dbReference>
<dbReference type="PATRIC" id="fig|186479.3.peg.7270"/>
<accession>A0A0P9DX90</accession>
<reference evidence="6 7" key="1">
    <citation type="submission" date="2015-09" db="EMBL/GenBank/DDBJ databases">
        <title>Draft genome sequence of Kouleothrix aurantiaca JCM 19913.</title>
        <authorList>
            <person name="Hemp J."/>
        </authorList>
    </citation>
    <scope>NUCLEOTIDE SEQUENCE [LARGE SCALE GENOMIC DNA]</scope>
    <source>
        <strain evidence="6 7">COM-B</strain>
    </source>
</reference>
<keyword evidence="7" id="KW-1185">Reference proteome</keyword>
<evidence type="ECO:0000256" key="1">
    <source>
        <dbReference type="ARBA" id="ARBA00008875"/>
    </source>
</evidence>
<dbReference type="SUPFAM" id="SSF51445">
    <property type="entry name" value="(Trans)glycosidases"/>
    <property type="match status" value="1"/>
</dbReference>
<evidence type="ECO:0000256" key="4">
    <source>
        <dbReference type="PIRSR" id="PIRSR600514-1"/>
    </source>
</evidence>
<feature type="active site" description="Proton donor" evidence="4">
    <location>
        <position position="183"/>
    </location>
</feature>
<dbReference type="SUPFAM" id="SSF51011">
    <property type="entry name" value="Glycosyl hydrolase domain"/>
    <property type="match status" value="1"/>
</dbReference>
<dbReference type="AlphaFoldDB" id="A0A0P9DX90"/>
<dbReference type="Pfam" id="PF01229">
    <property type="entry name" value="Glyco_hydro_39"/>
    <property type="match status" value="1"/>
</dbReference>
<dbReference type="PANTHER" id="PTHR12631:SF8">
    <property type="entry name" value="ALPHA-L-IDURONIDASE"/>
    <property type="match status" value="1"/>
</dbReference>
<dbReference type="GO" id="GO:0004553">
    <property type="term" value="F:hydrolase activity, hydrolyzing O-glycosyl compounds"/>
    <property type="evidence" value="ECO:0007669"/>
    <property type="project" value="InterPro"/>
</dbReference>
<dbReference type="InterPro" id="IPR051923">
    <property type="entry name" value="Glycosyl_Hydrolase_39"/>
</dbReference>
<gene>
    <name evidence="6" type="ORF">SE17_02855</name>
</gene>
<name>A0A0P9DX90_9CHLR</name>
<dbReference type="Proteomes" id="UP000050509">
    <property type="component" value="Unassembled WGS sequence"/>
</dbReference>
<dbReference type="PANTHER" id="PTHR12631">
    <property type="entry name" value="ALPHA-L-IDURONIDASE"/>
    <property type="match status" value="1"/>
</dbReference>